<sequence length="206" mass="22587">MQRLQDSVFSIVKTTNLSPAVFNYLQPTEDNTDKTPFGGILSDTKYGWLALGPKFCVIDLRTGLKVAAWTFSAALSTLVTCVVELPTPLTEGSKQLVISLECEGGTGIIAVFHVNGSQVLRCIQTDCVVTNLSMCDCMPDGPFTCFDGVVLAGTKSGEIFAFDLNRASLIEGKCYIFFPGTLHKSELLFYEYGNNDFKNYEFHSSE</sequence>
<organism evidence="1 2">
    <name type="scientific">Plutella xylostella</name>
    <name type="common">Diamondback moth</name>
    <name type="synonym">Plutella maculipennis</name>
    <dbReference type="NCBI Taxonomy" id="51655"/>
    <lineage>
        <taxon>Eukaryota</taxon>
        <taxon>Metazoa</taxon>
        <taxon>Ecdysozoa</taxon>
        <taxon>Arthropoda</taxon>
        <taxon>Hexapoda</taxon>
        <taxon>Insecta</taxon>
        <taxon>Pterygota</taxon>
        <taxon>Neoptera</taxon>
        <taxon>Endopterygota</taxon>
        <taxon>Lepidoptera</taxon>
        <taxon>Glossata</taxon>
        <taxon>Ditrysia</taxon>
        <taxon>Yponomeutoidea</taxon>
        <taxon>Plutellidae</taxon>
        <taxon>Plutella</taxon>
    </lineage>
</organism>
<name>A0ABQ7PTP3_PLUXY</name>
<accession>A0ABQ7PTP3</accession>
<protein>
    <submittedName>
        <fullName evidence="1">Uncharacterized protein</fullName>
    </submittedName>
</protein>
<dbReference type="EMBL" id="JAHIBW010000029">
    <property type="protein sequence ID" value="KAG7296337.1"/>
    <property type="molecule type" value="Genomic_DNA"/>
</dbReference>
<reference evidence="1 2" key="1">
    <citation type="submission" date="2021-06" db="EMBL/GenBank/DDBJ databases">
        <title>A haploid diamondback moth (Plutella xylostella L.) genome assembly resolves 31 chromosomes and identifies a diamide resistance mutation.</title>
        <authorList>
            <person name="Ward C.M."/>
            <person name="Perry K.D."/>
            <person name="Baker G."/>
            <person name="Powis K."/>
            <person name="Heckel D.G."/>
            <person name="Baxter S.W."/>
        </authorList>
    </citation>
    <scope>NUCLEOTIDE SEQUENCE [LARGE SCALE GENOMIC DNA]</scope>
    <source>
        <strain evidence="1 2">LV</strain>
        <tissue evidence="1">Single pupa</tissue>
    </source>
</reference>
<evidence type="ECO:0000313" key="1">
    <source>
        <dbReference type="EMBL" id="KAG7296337.1"/>
    </source>
</evidence>
<evidence type="ECO:0000313" key="2">
    <source>
        <dbReference type="Proteomes" id="UP000823941"/>
    </source>
</evidence>
<comment type="caution">
    <text evidence="1">The sequence shown here is derived from an EMBL/GenBank/DDBJ whole genome shotgun (WGS) entry which is preliminary data.</text>
</comment>
<gene>
    <name evidence="1" type="ORF">JYU34_021475</name>
</gene>
<keyword evidence="2" id="KW-1185">Reference proteome</keyword>
<dbReference type="Proteomes" id="UP000823941">
    <property type="component" value="Chromosome 29"/>
</dbReference>
<proteinExistence type="predicted"/>